<dbReference type="GO" id="GO:0008784">
    <property type="term" value="F:alanine racemase activity"/>
    <property type="evidence" value="ECO:0007669"/>
    <property type="project" value="UniProtKB-UniRule"/>
</dbReference>
<evidence type="ECO:0000313" key="8">
    <source>
        <dbReference type="EMBL" id="GAB77444.1"/>
    </source>
</evidence>
<dbReference type="Gene3D" id="2.40.37.10">
    <property type="entry name" value="Lyase, Ornithine Decarboxylase, Chain A, domain 1"/>
    <property type="match status" value="1"/>
</dbReference>
<dbReference type="GO" id="GO:0005829">
    <property type="term" value="C:cytosol"/>
    <property type="evidence" value="ECO:0007669"/>
    <property type="project" value="TreeGrafter"/>
</dbReference>
<comment type="cofactor">
    <cofactor evidence="1 4 5">
        <name>pyridoxal 5'-phosphate</name>
        <dbReference type="ChEBI" id="CHEBI:597326"/>
    </cofactor>
</comment>
<evidence type="ECO:0000256" key="4">
    <source>
        <dbReference type="HAMAP-Rule" id="MF_01201"/>
    </source>
</evidence>
<evidence type="ECO:0000256" key="1">
    <source>
        <dbReference type="ARBA" id="ARBA00001933"/>
    </source>
</evidence>
<evidence type="ECO:0000256" key="3">
    <source>
        <dbReference type="ARBA" id="ARBA00023235"/>
    </source>
</evidence>
<dbReference type="InterPro" id="IPR020622">
    <property type="entry name" value="Ala_racemase_pyridoxalP-BS"/>
</dbReference>
<dbReference type="UniPathway" id="UPA00042">
    <property type="reaction ID" value="UER00497"/>
</dbReference>
<dbReference type="AlphaFoldDB" id="K6VL33"/>
<comment type="similarity">
    <text evidence="4">Belongs to the alanine racemase family.</text>
</comment>
<feature type="domain" description="Alanine racemase C-terminal" evidence="7">
    <location>
        <begin position="248"/>
        <end position="376"/>
    </location>
</feature>
<feature type="modified residue" description="N6-(pyridoxal phosphate)lysine" evidence="4 5">
    <location>
        <position position="39"/>
    </location>
</feature>
<evidence type="ECO:0000313" key="9">
    <source>
        <dbReference type="Proteomes" id="UP000008495"/>
    </source>
</evidence>
<dbReference type="HAMAP" id="MF_01201">
    <property type="entry name" value="Ala_racemase"/>
    <property type="match status" value="1"/>
</dbReference>
<evidence type="ECO:0000256" key="2">
    <source>
        <dbReference type="ARBA" id="ARBA00022898"/>
    </source>
</evidence>
<dbReference type="Proteomes" id="UP000008495">
    <property type="component" value="Unassembled WGS sequence"/>
</dbReference>
<keyword evidence="3 4" id="KW-0413">Isomerase</keyword>
<evidence type="ECO:0000256" key="5">
    <source>
        <dbReference type="PIRSR" id="PIRSR600821-50"/>
    </source>
</evidence>
<organism evidence="8 9">
    <name type="scientific">Austwickia chelonae NBRC 105200</name>
    <dbReference type="NCBI Taxonomy" id="1184607"/>
    <lineage>
        <taxon>Bacteria</taxon>
        <taxon>Bacillati</taxon>
        <taxon>Actinomycetota</taxon>
        <taxon>Actinomycetes</taxon>
        <taxon>Micrococcales</taxon>
        <taxon>Dermatophilaceae</taxon>
        <taxon>Austwickia</taxon>
    </lineage>
</organism>
<name>K6VL33_9MICO</name>
<dbReference type="Gene3D" id="3.20.20.10">
    <property type="entry name" value="Alanine racemase"/>
    <property type="match status" value="1"/>
</dbReference>
<feature type="binding site" evidence="4 6">
    <location>
        <position position="317"/>
    </location>
    <ligand>
        <name>substrate</name>
    </ligand>
</feature>
<dbReference type="CDD" id="cd00430">
    <property type="entry name" value="PLPDE_III_AR"/>
    <property type="match status" value="1"/>
</dbReference>
<evidence type="ECO:0000256" key="6">
    <source>
        <dbReference type="PIRSR" id="PIRSR600821-52"/>
    </source>
</evidence>
<feature type="binding site" evidence="4 6">
    <location>
        <position position="138"/>
    </location>
    <ligand>
        <name>substrate</name>
    </ligand>
</feature>
<dbReference type="SUPFAM" id="SSF50621">
    <property type="entry name" value="Alanine racemase C-terminal domain-like"/>
    <property type="match status" value="1"/>
</dbReference>
<evidence type="ECO:0000259" key="7">
    <source>
        <dbReference type="SMART" id="SM01005"/>
    </source>
</evidence>
<accession>K6VL33</accession>
<dbReference type="InterPro" id="IPR001608">
    <property type="entry name" value="Ala_racemase_N"/>
</dbReference>
<dbReference type="GO" id="GO:0030632">
    <property type="term" value="P:D-alanine biosynthetic process"/>
    <property type="evidence" value="ECO:0007669"/>
    <property type="project" value="UniProtKB-UniRule"/>
</dbReference>
<sequence>MVIMLYQTCARVHLDAVLANLAAVRDRVGPDRQILMAIKAEGYGHGAVPIATAVQEAGAADFFGVATVPEGVALREAGVSLPVLKLSPVFPEEARAAVAHRLTLTVCDAETIDVVERAAADLGVSAAVHLKVDTGMGRIGCLPGAAPDLARRIAEECPHLYLEGMFTHLPVSDTPAQDEFTAAQIGTFADCHRAVEEDLGRRVIAHAANSGGVLAHPDSWMDMVRPGVMLYGSYPDPGVPRTVPLRAALTWESRVSFVKEVPQGGTVGYGRTWTAPVATQVATVPVGYGDGYDRRLSNRGEVLVGGRRLPVVGRVCMDQLMVDAGPDGGLAVGDRVVLLGEDGAEQITAADLAAALDTIPYEVTCRIAARVSRFHEYAEVTSTV</sequence>
<proteinExistence type="inferred from homology"/>
<comment type="function">
    <text evidence="4">Catalyzes the interconversion of L-alanine and D-alanine. May also act on other amino acids.</text>
</comment>
<dbReference type="InterPro" id="IPR011079">
    <property type="entry name" value="Ala_racemase_C"/>
</dbReference>
<protein>
    <recommendedName>
        <fullName evidence="4">Alanine racemase</fullName>
        <ecNumber evidence="4">5.1.1.1</ecNumber>
    </recommendedName>
</protein>
<dbReference type="InterPro" id="IPR009006">
    <property type="entry name" value="Ala_racemase/Decarboxylase_C"/>
</dbReference>
<dbReference type="eggNOG" id="COG0787">
    <property type="taxonomic scope" value="Bacteria"/>
</dbReference>
<dbReference type="InterPro" id="IPR029066">
    <property type="entry name" value="PLP-binding_barrel"/>
</dbReference>
<dbReference type="SMART" id="SM01005">
    <property type="entry name" value="Ala_racemase_C"/>
    <property type="match status" value="1"/>
</dbReference>
<gene>
    <name evidence="8" type="primary">alr</name>
    <name evidence="8" type="ORF">AUCHE_05_03560</name>
</gene>
<dbReference type="EMBL" id="BAGZ01000005">
    <property type="protein sequence ID" value="GAB77444.1"/>
    <property type="molecule type" value="Genomic_DNA"/>
</dbReference>
<comment type="catalytic activity">
    <reaction evidence="4">
        <text>L-alanine = D-alanine</text>
        <dbReference type="Rhea" id="RHEA:20249"/>
        <dbReference type="ChEBI" id="CHEBI:57416"/>
        <dbReference type="ChEBI" id="CHEBI:57972"/>
        <dbReference type="EC" id="5.1.1.1"/>
    </reaction>
</comment>
<dbReference type="PANTHER" id="PTHR30511:SF0">
    <property type="entry name" value="ALANINE RACEMASE, CATABOLIC-RELATED"/>
    <property type="match status" value="1"/>
</dbReference>
<dbReference type="PRINTS" id="PR00992">
    <property type="entry name" value="ALARACEMASE"/>
</dbReference>
<dbReference type="FunFam" id="3.20.20.10:FF:000002">
    <property type="entry name" value="Alanine racemase"/>
    <property type="match status" value="1"/>
</dbReference>
<dbReference type="Pfam" id="PF00842">
    <property type="entry name" value="Ala_racemase_C"/>
    <property type="match status" value="1"/>
</dbReference>
<dbReference type="SUPFAM" id="SSF51419">
    <property type="entry name" value="PLP-binding barrel"/>
    <property type="match status" value="1"/>
</dbReference>
<dbReference type="GO" id="GO:0030170">
    <property type="term" value="F:pyridoxal phosphate binding"/>
    <property type="evidence" value="ECO:0007669"/>
    <property type="project" value="UniProtKB-UniRule"/>
</dbReference>
<feature type="active site" description="Proton acceptor; specific for L-alanine" evidence="4">
    <location>
        <position position="269"/>
    </location>
</feature>
<keyword evidence="2 4" id="KW-0663">Pyridoxal phosphate</keyword>
<dbReference type="EC" id="5.1.1.1" evidence="4"/>
<comment type="pathway">
    <text evidence="4">Amino-acid biosynthesis; D-alanine biosynthesis; D-alanine from L-alanine: step 1/1.</text>
</comment>
<comment type="caution">
    <text evidence="8">The sequence shown here is derived from an EMBL/GenBank/DDBJ whole genome shotgun (WGS) entry which is preliminary data.</text>
</comment>
<dbReference type="Pfam" id="PF01168">
    <property type="entry name" value="Ala_racemase_N"/>
    <property type="match status" value="1"/>
</dbReference>
<dbReference type="PANTHER" id="PTHR30511">
    <property type="entry name" value="ALANINE RACEMASE"/>
    <property type="match status" value="1"/>
</dbReference>
<feature type="active site" description="Proton acceptor; specific for D-alanine" evidence="4">
    <location>
        <position position="39"/>
    </location>
</feature>
<keyword evidence="9" id="KW-1185">Reference proteome</keyword>
<dbReference type="InterPro" id="IPR000821">
    <property type="entry name" value="Ala_racemase"/>
</dbReference>
<dbReference type="NCBIfam" id="TIGR00492">
    <property type="entry name" value="alr"/>
    <property type="match status" value="1"/>
</dbReference>
<dbReference type="PROSITE" id="PS00395">
    <property type="entry name" value="ALANINE_RACEMASE"/>
    <property type="match status" value="1"/>
</dbReference>
<reference evidence="8 9" key="1">
    <citation type="submission" date="2012-08" db="EMBL/GenBank/DDBJ databases">
        <title>Whole genome shotgun sequence of Austwickia chelonae NBRC 105200.</title>
        <authorList>
            <person name="Yoshida I."/>
            <person name="Hosoyama A."/>
            <person name="Tsuchikane K."/>
            <person name="Katsumata H."/>
            <person name="Ando Y."/>
            <person name="Ohji S."/>
            <person name="Hamada M."/>
            <person name="Tamura T."/>
            <person name="Yamazoe A."/>
            <person name="Yamazaki S."/>
            <person name="Fujita N."/>
        </authorList>
    </citation>
    <scope>NUCLEOTIDE SEQUENCE [LARGE SCALE GENOMIC DNA]</scope>
    <source>
        <strain evidence="8 9">NBRC 105200</strain>
    </source>
</reference>
<dbReference type="STRING" id="100225.SAMN05421595_1279"/>